<feature type="compositionally biased region" description="Low complexity" evidence="5">
    <location>
        <begin position="254"/>
        <end position="268"/>
    </location>
</feature>
<feature type="signal peptide" evidence="7">
    <location>
        <begin position="1"/>
        <end position="18"/>
    </location>
</feature>
<dbReference type="HOGENOM" id="CLU_013756_2_1_1"/>
<feature type="transmembrane region" description="Helical" evidence="6">
    <location>
        <begin position="131"/>
        <end position="156"/>
    </location>
</feature>
<feature type="transmembrane region" description="Helical" evidence="6">
    <location>
        <begin position="102"/>
        <end position="125"/>
    </location>
</feature>
<keyword evidence="9" id="KW-1185">Reference proteome</keyword>
<name>B8ME82_TALSN</name>
<dbReference type="PANTHER" id="PTHR23507:SF1">
    <property type="entry name" value="FI18259P1-RELATED"/>
    <property type="match status" value="1"/>
</dbReference>
<evidence type="ECO:0000256" key="1">
    <source>
        <dbReference type="ARBA" id="ARBA00004141"/>
    </source>
</evidence>
<dbReference type="Proteomes" id="UP000001745">
    <property type="component" value="Unassembled WGS sequence"/>
</dbReference>
<evidence type="ECO:0000256" key="5">
    <source>
        <dbReference type="SAM" id="MobiDB-lite"/>
    </source>
</evidence>
<evidence type="ECO:0000256" key="6">
    <source>
        <dbReference type="SAM" id="Phobius"/>
    </source>
</evidence>
<dbReference type="VEuPathDB" id="FungiDB:TSTA_015930"/>
<evidence type="ECO:0000313" key="9">
    <source>
        <dbReference type="Proteomes" id="UP000001745"/>
    </source>
</evidence>
<evidence type="ECO:0000256" key="3">
    <source>
        <dbReference type="ARBA" id="ARBA00022989"/>
    </source>
</evidence>
<feature type="chain" id="PRO_5002877560" description="MFS transporter" evidence="7">
    <location>
        <begin position="19"/>
        <end position="422"/>
    </location>
</feature>
<evidence type="ECO:0000256" key="2">
    <source>
        <dbReference type="ARBA" id="ARBA00022692"/>
    </source>
</evidence>
<evidence type="ECO:0000256" key="4">
    <source>
        <dbReference type="ARBA" id="ARBA00023136"/>
    </source>
</evidence>
<protein>
    <recommendedName>
        <fullName evidence="10">MFS transporter</fullName>
    </recommendedName>
</protein>
<dbReference type="eggNOG" id="ENOG502QWBF">
    <property type="taxonomic scope" value="Eukaryota"/>
</dbReference>
<dbReference type="SUPFAM" id="SSF103473">
    <property type="entry name" value="MFS general substrate transporter"/>
    <property type="match status" value="1"/>
</dbReference>
<keyword evidence="2 6" id="KW-0812">Transmembrane</keyword>
<evidence type="ECO:0008006" key="10">
    <source>
        <dbReference type="Google" id="ProtNLM"/>
    </source>
</evidence>
<keyword evidence="4 6" id="KW-0472">Membrane</keyword>
<keyword evidence="7" id="KW-0732">Signal</keyword>
<dbReference type="InterPro" id="IPR036259">
    <property type="entry name" value="MFS_trans_sf"/>
</dbReference>
<dbReference type="AlphaFoldDB" id="B8ME82"/>
<gene>
    <name evidence="8" type="ORF">TSTA_015930</name>
</gene>
<reference evidence="9" key="1">
    <citation type="journal article" date="2015" name="Genome Announc.">
        <title>Genome sequence of the AIDS-associated pathogen Penicillium marneffei (ATCC18224) and its near taxonomic relative Talaromyces stipitatus (ATCC10500).</title>
        <authorList>
            <person name="Nierman W.C."/>
            <person name="Fedorova-Abrams N.D."/>
            <person name="Andrianopoulos A."/>
        </authorList>
    </citation>
    <scope>NUCLEOTIDE SEQUENCE [LARGE SCALE GENOMIC DNA]</scope>
    <source>
        <strain evidence="9">ATCC 10500 / CBS 375.48 / QM 6759 / NRRL 1006</strain>
    </source>
</reference>
<feature type="region of interest" description="Disordered" evidence="5">
    <location>
        <begin position="252"/>
        <end position="271"/>
    </location>
</feature>
<dbReference type="RefSeq" id="XP_002483743.1">
    <property type="nucleotide sequence ID" value="XM_002483698.1"/>
</dbReference>
<dbReference type="OrthoDB" id="194139at2759"/>
<dbReference type="InterPro" id="IPR011701">
    <property type="entry name" value="MFS"/>
</dbReference>
<keyword evidence="3 6" id="KW-1133">Transmembrane helix</keyword>
<dbReference type="GeneID" id="8106366"/>
<dbReference type="PhylomeDB" id="B8ME82"/>
<organism evidence="8 9">
    <name type="scientific">Talaromyces stipitatus (strain ATCC 10500 / CBS 375.48 / QM 6759 / NRRL 1006)</name>
    <name type="common">Penicillium stipitatum</name>
    <dbReference type="NCBI Taxonomy" id="441959"/>
    <lineage>
        <taxon>Eukaryota</taxon>
        <taxon>Fungi</taxon>
        <taxon>Dikarya</taxon>
        <taxon>Ascomycota</taxon>
        <taxon>Pezizomycotina</taxon>
        <taxon>Eurotiomycetes</taxon>
        <taxon>Eurotiomycetidae</taxon>
        <taxon>Eurotiales</taxon>
        <taxon>Trichocomaceae</taxon>
        <taxon>Talaromyces</taxon>
        <taxon>Talaromyces sect. Talaromyces</taxon>
    </lineage>
</organism>
<dbReference type="GO" id="GO:0022857">
    <property type="term" value="F:transmembrane transporter activity"/>
    <property type="evidence" value="ECO:0007669"/>
    <property type="project" value="InterPro"/>
</dbReference>
<feature type="transmembrane region" description="Helical" evidence="6">
    <location>
        <begin position="193"/>
        <end position="216"/>
    </location>
</feature>
<evidence type="ECO:0000313" key="8">
    <source>
        <dbReference type="EMBL" id="EED16509.1"/>
    </source>
</evidence>
<comment type="subcellular location">
    <subcellularLocation>
        <location evidence="1">Membrane</location>
        <topology evidence="1">Multi-pass membrane protein</topology>
    </subcellularLocation>
</comment>
<sequence length="422" mass="46630">MKAIIASTFVLYLLVTFAIQLLEVPTVRLFEIAICDRYFRTTNTGVHSTLFKDIDESSCKIPPIQNELAEIAGWKTSFDAVPGLLTALWYGSVADRYGQRLVLFLSLTGSLMGLVWIVFVCKYNIIFAPQMVWISSIFLFIGGGVRVFNSVIFSIISDSLGHSQRTKFLYLLAAGPHINRLISPRVATFLMGYSIYVPFWVAITTDCICLLMLVAWPNQSKKETFMVDRTGEMDSTDADSVSDSSNVYTPLLGSSSSSASSPSSPISSNNDQQLSTILKTAVLLLRHPASRFCFITYILKRIAFASEGFMFQYASEKFLWPLHQTTWLRVGQASGAILATLILCPLIMSIFSKTTTADTMIGDSSRTSKISCGRFSAHVIDLTMIRSALSILTLSFFAAWKAPSAQWQVAGSAKALSQLYKV</sequence>
<dbReference type="GO" id="GO:0016020">
    <property type="term" value="C:membrane"/>
    <property type="evidence" value="ECO:0007669"/>
    <property type="project" value="UniProtKB-SubCell"/>
</dbReference>
<dbReference type="Pfam" id="PF07690">
    <property type="entry name" value="MFS_1"/>
    <property type="match status" value="1"/>
</dbReference>
<dbReference type="OMA" id="WIVMICL"/>
<feature type="transmembrane region" description="Helical" evidence="6">
    <location>
        <begin position="292"/>
        <end position="313"/>
    </location>
</feature>
<dbReference type="InParanoid" id="B8ME82"/>
<dbReference type="EMBL" id="EQ962656">
    <property type="protein sequence ID" value="EED16509.1"/>
    <property type="molecule type" value="Genomic_DNA"/>
</dbReference>
<feature type="transmembrane region" description="Helical" evidence="6">
    <location>
        <begin position="333"/>
        <end position="351"/>
    </location>
</feature>
<dbReference type="PANTHER" id="PTHR23507">
    <property type="entry name" value="ZGC:174356"/>
    <property type="match status" value="1"/>
</dbReference>
<evidence type="ECO:0000256" key="7">
    <source>
        <dbReference type="SAM" id="SignalP"/>
    </source>
</evidence>
<accession>B8ME82</accession>
<dbReference type="Gene3D" id="1.20.1250.20">
    <property type="entry name" value="MFS general substrate transporter like domains"/>
    <property type="match status" value="1"/>
</dbReference>
<proteinExistence type="predicted"/>